<dbReference type="InterPro" id="IPR027417">
    <property type="entry name" value="P-loop_NTPase"/>
</dbReference>
<organism evidence="2 4">
    <name type="scientific">Blautia wexlerae</name>
    <dbReference type="NCBI Taxonomy" id="418240"/>
    <lineage>
        <taxon>Bacteria</taxon>
        <taxon>Bacillati</taxon>
        <taxon>Bacillota</taxon>
        <taxon>Clostridia</taxon>
        <taxon>Lachnospirales</taxon>
        <taxon>Lachnospiraceae</taxon>
        <taxon>Blautia</taxon>
    </lineage>
</organism>
<evidence type="ECO:0000313" key="2">
    <source>
        <dbReference type="EMBL" id="CUO46405.1"/>
    </source>
</evidence>
<dbReference type="Proteomes" id="UP000366766">
    <property type="component" value="Unassembled WGS sequence"/>
</dbReference>
<dbReference type="RefSeq" id="WP_008705139.1">
    <property type="nucleotide sequence ID" value="NZ_BTHH01000047.1"/>
</dbReference>
<evidence type="ECO:0000313" key="5">
    <source>
        <dbReference type="Proteomes" id="UP000366766"/>
    </source>
</evidence>
<keyword evidence="1" id="KW-0175">Coiled coil</keyword>
<dbReference type="EMBL" id="CYZN01000022">
    <property type="protein sequence ID" value="CUO46405.1"/>
    <property type="molecule type" value="Genomic_DNA"/>
</dbReference>
<dbReference type="Proteomes" id="UP000095431">
    <property type="component" value="Unassembled WGS sequence"/>
</dbReference>
<reference evidence="3 5" key="2">
    <citation type="submission" date="2019-07" db="EMBL/GenBank/DDBJ databases">
        <authorList>
            <person name="Chang H.-W."/>
            <person name="Raman A."/>
            <person name="Venkatesh S."/>
            <person name="Gehrig J."/>
        </authorList>
    </citation>
    <scope>NUCLEOTIDE SEQUENCE [LARGE SCALE GENOMIC DNA]</scope>
    <source>
        <strain evidence="3">Blautia_wexlerae_LFYP_14</strain>
    </source>
</reference>
<dbReference type="Gene3D" id="1.10.10.10">
    <property type="entry name" value="Winged helix-like DNA-binding domain superfamily/Winged helix DNA-binding domain"/>
    <property type="match status" value="1"/>
</dbReference>
<sequence length="704" mass="83747">MEEQYKKTFDQMVDSLKMYQRYELKDKNRKDILDKVYVDPIENDGILNLCLKDNTTVLIGRRGTGKSTIFMRMQNELRKQNDIMTCYIDVKSIFDVAKRNYITINYLKTSNLEEIEQYSIQRQFILDFVDELINEICKNYDTIWEKFKQKLHISKSQKAIDKLKNIRKRIQDNNHLSNIEMQTLQEVMHSNVDNMSYCDKRSMKMDISLSKKKNILNAGGNRENTLSEGEENGKKYNRVFARIFEITSIVTEIKSILQELSMRRLFLILDDYSEIEQTSLVMFCDLIVNTLHNNSDNFVKLKISAYPGRVELGELDRQKVDIRYLDYFQLYAGDKRNEMESMAVAYTERLMDTRLKIYTGKDFDYYFDTTKTSKEEYCKYLFNMTMNVVRHIGLILDYAQELSIIQGERITLNILNEASKRFYKERLVQFFEESKTAKMTYNERIESLELNKLLNQIIDKEKTIKTNIRTNQYTAVIFQKERNNPYTSHFYIAQELEPYLGSLELNFFISKYNEMSNKSGKKVSIYALNYGLCMDENLRWGKPKGNEYRTYFIESPFNFTPVIKNFLSENKKIYCENCMHEFSEEEYNLMKKYGGTCLKCGCKNSIQEKRVLSDEERSEIEEIEKKDNLLEREQYQLLKLLQYSRKDKTATELAQELDVSWQKIGWIAKKIEEDYCYLKKEPRKGKMYYVLSDLGREYLDSITP</sequence>
<dbReference type="EMBL" id="CABHOF010000077">
    <property type="protein sequence ID" value="VUX67141.1"/>
    <property type="molecule type" value="Genomic_DNA"/>
</dbReference>
<protein>
    <submittedName>
        <fullName evidence="2">Uncharacterized protein</fullName>
    </submittedName>
</protein>
<dbReference type="AlphaFoldDB" id="A0A174FE36"/>
<feature type="coiled-coil region" evidence="1">
    <location>
        <begin position="606"/>
        <end position="633"/>
    </location>
</feature>
<evidence type="ECO:0000313" key="3">
    <source>
        <dbReference type="EMBL" id="VUX67141.1"/>
    </source>
</evidence>
<name>A0A174FE36_9FIRM</name>
<proteinExistence type="predicted"/>
<accession>A0A174FE36</accession>
<dbReference type="Gene3D" id="3.40.50.300">
    <property type="entry name" value="P-loop containing nucleotide triphosphate hydrolases"/>
    <property type="match status" value="1"/>
</dbReference>
<reference evidence="2 4" key="1">
    <citation type="submission" date="2015-09" db="EMBL/GenBank/DDBJ databases">
        <authorList>
            <consortium name="Pathogen Informatics"/>
        </authorList>
    </citation>
    <scope>NUCLEOTIDE SEQUENCE [LARGE SCALE GENOMIC DNA]</scope>
    <source>
        <strain evidence="2 4">2789STDY5834863</strain>
    </source>
</reference>
<keyword evidence="5" id="KW-1185">Reference proteome</keyword>
<gene>
    <name evidence="3" type="ORF">BWLFYP14_03418</name>
    <name evidence="2" type="ORF">ERS852478_02894</name>
</gene>
<evidence type="ECO:0000313" key="4">
    <source>
        <dbReference type="Proteomes" id="UP000095431"/>
    </source>
</evidence>
<dbReference type="InterPro" id="IPR036388">
    <property type="entry name" value="WH-like_DNA-bd_sf"/>
</dbReference>
<dbReference type="SUPFAM" id="SSF52540">
    <property type="entry name" value="P-loop containing nucleoside triphosphate hydrolases"/>
    <property type="match status" value="2"/>
</dbReference>
<evidence type="ECO:0000256" key="1">
    <source>
        <dbReference type="SAM" id="Coils"/>
    </source>
</evidence>